<proteinExistence type="predicted"/>
<evidence type="ECO:0000313" key="1">
    <source>
        <dbReference type="EMBL" id="KAK9094594.1"/>
    </source>
</evidence>
<sequence>MKASLELLRMDQVNMAGLELDVLPEKTITDEVIKRHGRVNGYENTEDERELRY</sequence>
<protein>
    <submittedName>
        <fullName evidence="1">Uncharacterized protein</fullName>
    </submittedName>
</protein>
<name>A0AAP0EJU8_9MAGN</name>
<dbReference type="AlphaFoldDB" id="A0AAP0EJU8"/>
<keyword evidence="2" id="KW-1185">Reference proteome</keyword>
<dbReference type="Proteomes" id="UP001419268">
    <property type="component" value="Unassembled WGS sequence"/>
</dbReference>
<organism evidence="1 2">
    <name type="scientific">Stephania cephalantha</name>
    <dbReference type="NCBI Taxonomy" id="152367"/>
    <lineage>
        <taxon>Eukaryota</taxon>
        <taxon>Viridiplantae</taxon>
        <taxon>Streptophyta</taxon>
        <taxon>Embryophyta</taxon>
        <taxon>Tracheophyta</taxon>
        <taxon>Spermatophyta</taxon>
        <taxon>Magnoliopsida</taxon>
        <taxon>Ranunculales</taxon>
        <taxon>Menispermaceae</taxon>
        <taxon>Menispermoideae</taxon>
        <taxon>Cissampelideae</taxon>
        <taxon>Stephania</taxon>
    </lineage>
</organism>
<reference evidence="1 2" key="1">
    <citation type="submission" date="2024-01" db="EMBL/GenBank/DDBJ databases">
        <title>Genome assemblies of Stephania.</title>
        <authorList>
            <person name="Yang L."/>
        </authorList>
    </citation>
    <scope>NUCLEOTIDE SEQUENCE [LARGE SCALE GENOMIC DNA]</scope>
    <source>
        <strain evidence="1">JXDWG</strain>
        <tissue evidence="1">Leaf</tissue>
    </source>
</reference>
<comment type="caution">
    <text evidence="1">The sequence shown here is derived from an EMBL/GenBank/DDBJ whole genome shotgun (WGS) entry which is preliminary data.</text>
</comment>
<evidence type="ECO:0000313" key="2">
    <source>
        <dbReference type="Proteomes" id="UP001419268"/>
    </source>
</evidence>
<accession>A0AAP0EJU8</accession>
<gene>
    <name evidence="1" type="ORF">Scep_026063</name>
</gene>
<dbReference type="EMBL" id="JBBNAG010000011">
    <property type="protein sequence ID" value="KAK9094594.1"/>
    <property type="molecule type" value="Genomic_DNA"/>
</dbReference>